<dbReference type="AlphaFoldDB" id="A0A8J3F3U9"/>
<sequence>MKRIPYYLVFGSFIPYLLIFALPFLPVSGGVKAGLIPILVILGEVMFWIGGILVGKEAMAAYRKKFNPAKWFKNKNRTEKNEN</sequence>
<feature type="transmembrane region" description="Helical" evidence="1">
    <location>
        <begin position="7"/>
        <end position="27"/>
    </location>
</feature>
<keyword evidence="1" id="KW-0472">Membrane</keyword>
<protein>
    <recommendedName>
        <fullName evidence="4">Transporter suffix domain-containing protein</fullName>
    </recommendedName>
</protein>
<dbReference type="Proteomes" id="UP000626244">
    <property type="component" value="Unassembled WGS sequence"/>
</dbReference>
<dbReference type="InterPro" id="IPR047961">
    <property type="entry name" value="Transp_suffix-like"/>
</dbReference>
<evidence type="ECO:0008006" key="4">
    <source>
        <dbReference type="Google" id="ProtNLM"/>
    </source>
</evidence>
<dbReference type="EMBL" id="BMHB01000002">
    <property type="protein sequence ID" value="GGI16041.1"/>
    <property type="molecule type" value="Genomic_DNA"/>
</dbReference>
<proteinExistence type="predicted"/>
<organism evidence="2 3">
    <name type="scientific">Gottfriedia solisilvae</name>
    <dbReference type="NCBI Taxonomy" id="1516104"/>
    <lineage>
        <taxon>Bacteria</taxon>
        <taxon>Bacillati</taxon>
        <taxon>Bacillota</taxon>
        <taxon>Bacilli</taxon>
        <taxon>Bacillales</taxon>
        <taxon>Bacillaceae</taxon>
        <taxon>Gottfriedia</taxon>
    </lineage>
</organism>
<keyword evidence="1" id="KW-1133">Transmembrane helix</keyword>
<keyword evidence="1" id="KW-0812">Transmembrane</keyword>
<accession>A0A8J3F3U9</accession>
<evidence type="ECO:0000313" key="3">
    <source>
        <dbReference type="Proteomes" id="UP000626244"/>
    </source>
</evidence>
<evidence type="ECO:0000313" key="2">
    <source>
        <dbReference type="EMBL" id="GGI16041.1"/>
    </source>
</evidence>
<gene>
    <name evidence="2" type="ORF">GCM10007380_30980</name>
</gene>
<keyword evidence="3" id="KW-1185">Reference proteome</keyword>
<dbReference type="OrthoDB" id="1122717at2"/>
<feature type="transmembrane region" description="Helical" evidence="1">
    <location>
        <begin position="33"/>
        <end position="55"/>
    </location>
</feature>
<dbReference type="RefSeq" id="WP_088000647.1">
    <property type="nucleotide sequence ID" value="NZ_BMHB01000002.1"/>
</dbReference>
<evidence type="ECO:0000256" key="1">
    <source>
        <dbReference type="SAM" id="Phobius"/>
    </source>
</evidence>
<name>A0A8J3F3U9_9BACI</name>
<comment type="caution">
    <text evidence="2">The sequence shown here is derived from an EMBL/GenBank/DDBJ whole genome shotgun (WGS) entry which is preliminary data.</text>
</comment>
<dbReference type="NCBIfam" id="NF033684">
    <property type="entry name" value="suffix_2_RND"/>
    <property type="match status" value="1"/>
</dbReference>
<reference evidence="3" key="1">
    <citation type="journal article" date="2019" name="Int. J. Syst. Evol. Microbiol.">
        <title>The Global Catalogue of Microorganisms (GCM) 10K type strain sequencing project: providing services to taxonomists for standard genome sequencing and annotation.</title>
        <authorList>
            <consortium name="The Broad Institute Genomics Platform"/>
            <consortium name="The Broad Institute Genome Sequencing Center for Infectious Disease"/>
            <person name="Wu L."/>
            <person name="Ma J."/>
        </authorList>
    </citation>
    <scope>NUCLEOTIDE SEQUENCE [LARGE SCALE GENOMIC DNA]</scope>
    <source>
        <strain evidence="3">CGMCC 1.14993</strain>
    </source>
</reference>